<evidence type="ECO:0000256" key="1">
    <source>
        <dbReference type="ARBA" id="ARBA00004123"/>
    </source>
</evidence>
<dbReference type="Proteomes" id="UP000654075">
    <property type="component" value="Unassembled WGS sequence"/>
</dbReference>
<keyword evidence="4" id="KW-0804">Transcription</keyword>
<feature type="domain" description="AP2/ERF" evidence="7">
    <location>
        <begin position="218"/>
        <end position="273"/>
    </location>
</feature>
<dbReference type="InterPro" id="IPR001471">
    <property type="entry name" value="AP2/ERF_dom"/>
</dbReference>
<dbReference type="SUPFAM" id="SSF54171">
    <property type="entry name" value="DNA-binding domain"/>
    <property type="match status" value="1"/>
</dbReference>
<evidence type="ECO:0000256" key="4">
    <source>
        <dbReference type="ARBA" id="ARBA00023163"/>
    </source>
</evidence>
<dbReference type="GO" id="GO:0003677">
    <property type="term" value="F:DNA binding"/>
    <property type="evidence" value="ECO:0007669"/>
    <property type="project" value="UniProtKB-KW"/>
</dbReference>
<proteinExistence type="predicted"/>
<dbReference type="SMART" id="SM00380">
    <property type="entry name" value="AP2"/>
    <property type="match status" value="1"/>
</dbReference>
<protein>
    <recommendedName>
        <fullName evidence="7">AP2/ERF domain-containing protein</fullName>
    </recommendedName>
</protein>
<comment type="caution">
    <text evidence="8">The sequence shown here is derived from an EMBL/GenBank/DDBJ whole genome shotgun (WGS) entry which is preliminary data.</text>
</comment>
<accession>A0A813HY80</accession>
<dbReference type="GO" id="GO:0005634">
    <property type="term" value="C:nucleus"/>
    <property type="evidence" value="ECO:0007669"/>
    <property type="project" value="UniProtKB-SubCell"/>
</dbReference>
<sequence>VRSMARPTALQGTLSALLVGQLGPIVIEHRLKLDTMQQGNLNTPRCSGTTPRSARSLLSSPDSVDSGRILGELDSTTGCSDAGESNHSSAGSGTVRRILAMSDGAGSHSGGGRRDADVESVSDASSAKVGDGRAHLFASRAFEEFPGVLRDATGGPQSTSLGSFLDESDAAVAFDAALRQAHSCRAVLLRSLNFCKDTDYFDDGTWDDEPVPAGRSSRFMGVSWMRQARKYNAKIGMKRLGLYSSEVHAARAYDRASLAQDGPTNFHPSNYPDAMDQGASISDLAQLSNGTEVLTQSGVTPPVAHKWIAERCKAQLEQRTESVAAAAVRAKLHLASDALTDASTKDLSVKHLWQQFLDADRKHSDGRQGMLVTGAFNLGIPSISGSGRQMAQKCEVKNAADLAGTVLHSSRYEIVPTFAAGDNHLSQVTSQLDGIMHAFVQKPASTDHWPMGSFAGNEAQSRMIINLLLFEVCKQNGLNLYPEEPLPRSAPVLGVADYVLRRGTQVVAVVEAKRCLPSCGHGTQNNAWASLLTGAIPQTLSLLAGFQPSAAASECTAELRPWGLITDARHWLLVDLPVQGLPVLQMWPGGAAAVTLAGSAELGFLFSCSGSCLRGKEMNSLRKIKMYQSQAGSIPRQLGPNA</sequence>
<keyword evidence="5" id="KW-0539">Nucleus</keyword>
<keyword evidence="9" id="KW-1185">Reference proteome</keyword>
<dbReference type="InterPro" id="IPR016177">
    <property type="entry name" value="DNA-bd_dom_sf"/>
</dbReference>
<feature type="non-terminal residue" evidence="8">
    <location>
        <position position="1"/>
    </location>
</feature>
<feature type="compositionally biased region" description="Polar residues" evidence="6">
    <location>
        <begin position="74"/>
        <end position="92"/>
    </location>
</feature>
<keyword evidence="2" id="KW-0805">Transcription regulation</keyword>
<dbReference type="AlphaFoldDB" id="A0A813HY80"/>
<dbReference type="EMBL" id="CAJNNV010033267">
    <property type="protein sequence ID" value="CAE8643111.1"/>
    <property type="molecule type" value="Genomic_DNA"/>
</dbReference>
<feature type="region of interest" description="Disordered" evidence="6">
    <location>
        <begin position="38"/>
        <end position="125"/>
    </location>
</feature>
<evidence type="ECO:0000256" key="3">
    <source>
        <dbReference type="ARBA" id="ARBA00023125"/>
    </source>
</evidence>
<comment type="subcellular location">
    <subcellularLocation>
        <location evidence="1">Nucleus</location>
    </subcellularLocation>
</comment>
<keyword evidence="3" id="KW-0238">DNA-binding</keyword>
<name>A0A813HY80_POLGL</name>
<reference evidence="8" key="1">
    <citation type="submission" date="2021-02" db="EMBL/GenBank/DDBJ databases">
        <authorList>
            <person name="Dougan E. K."/>
            <person name="Rhodes N."/>
            <person name="Thang M."/>
            <person name="Chan C."/>
        </authorList>
    </citation>
    <scope>NUCLEOTIDE SEQUENCE</scope>
</reference>
<evidence type="ECO:0000259" key="7">
    <source>
        <dbReference type="SMART" id="SM00380"/>
    </source>
</evidence>
<gene>
    <name evidence="8" type="ORF">PGLA1383_LOCUS57478</name>
</gene>
<dbReference type="GO" id="GO:0003700">
    <property type="term" value="F:DNA-binding transcription factor activity"/>
    <property type="evidence" value="ECO:0007669"/>
    <property type="project" value="InterPro"/>
</dbReference>
<dbReference type="OrthoDB" id="207175at2759"/>
<dbReference type="Gene3D" id="3.30.730.10">
    <property type="entry name" value="AP2/ERF domain"/>
    <property type="match status" value="1"/>
</dbReference>
<evidence type="ECO:0000313" key="8">
    <source>
        <dbReference type="EMBL" id="CAE8643111.1"/>
    </source>
</evidence>
<evidence type="ECO:0000256" key="2">
    <source>
        <dbReference type="ARBA" id="ARBA00023015"/>
    </source>
</evidence>
<evidence type="ECO:0000313" key="9">
    <source>
        <dbReference type="Proteomes" id="UP000654075"/>
    </source>
</evidence>
<evidence type="ECO:0000256" key="5">
    <source>
        <dbReference type="ARBA" id="ARBA00023242"/>
    </source>
</evidence>
<organism evidence="8 9">
    <name type="scientific">Polarella glacialis</name>
    <name type="common">Dinoflagellate</name>
    <dbReference type="NCBI Taxonomy" id="89957"/>
    <lineage>
        <taxon>Eukaryota</taxon>
        <taxon>Sar</taxon>
        <taxon>Alveolata</taxon>
        <taxon>Dinophyceae</taxon>
        <taxon>Suessiales</taxon>
        <taxon>Suessiaceae</taxon>
        <taxon>Polarella</taxon>
    </lineage>
</organism>
<feature type="compositionally biased region" description="Polar residues" evidence="6">
    <location>
        <begin position="38"/>
        <end position="63"/>
    </location>
</feature>
<evidence type="ECO:0000256" key="6">
    <source>
        <dbReference type="SAM" id="MobiDB-lite"/>
    </source>
</evidence>
<dbReference type="InterPro" id="IPR036955">
    <property type="entry name" value="AP2/ERF_dom_sf"/>
</dbReference>